<dbReference type="AlphaFoldDB" id="A0A5P1FW23"/>
<accession>A0A5P1FW23</accession>
<dbReference type="Proteomes" id="UP000243459">
    <property type="component" value="Chromosome 1"/>
</dbReference>
<protein>
    <submittedName>
        <fullName evidence="1">Uncharacterized protein</fullName>
    </submittedName>
</protein>
<keyword evidence="2" id="KW-1185">Reference proteome</keyword>
<reference evidence="2" key="1">
    <citation type="journal article" date="2017" name="Nat. Commun.">
        <title>The asparagus genome sheds light on the origin and evolution of a young Y chromosome.</title>
        <authorList>
            <person name="Harkess A."/>
            <person name="Zhou J."/>
            <person name="Xu C."/>
            <person name="Bowers J.E."/>
            <person name="Van der Hulst R."/>
            <person name="Ayyampalayam S."/>
            <person name="Mercati F."/>
            <person name="Riccardi P."/>
            <person name="McKain M.R."/>
            <person name="Kakrana A."/>
            <person name="Tang H."/>
            <person name="Ray J."/>
            <person name="Groenendijk J."/>
            <person name="Arikit S."/>
            <person name="Mathioni S.M."/>
            <person name="Nakano M."/>
            <person name="Shan H."/>
            <person name="Telgmann-Rauber A."/>
            <person name="Kanno A."/>
            <person name="Yue Z."/>
            <person name="Chen H."/>
            <person name="Li W."/>
            <person name="Chen Y."/>
            <person name="Xu X."/>
            <person name="Zhang Y."/>
            <person name="Luo S."/>
            <person name="Chen H."/>
            <person name="Gao J."/>
            <person name="Mao Z."/>
            <person name="Pires J.C."/>
            <person name="Luo M."/>
            <person name="Kudrna D."/>
            <person name="Wing R.A."/>
            <person name="Meyers B.C."/>
            <person name="Yi K."/>
            <person name="Kong H."/>
            <person name="Lavrijsen P."/>
            <person name="Sunseri F."/>
            <person name="Falavigna A."/>
            <person name="Ye Y."/>
            <person name="Leebens-Mack J.H."/>
            <person name="Chen G."/>
        </authorList>
    </citation>
    <scope>NUCLEOTIDE SEQUENCE [LARGE SCALE GENOMIC DNA]</scope>
    <source>
        <strain evidence="2">cv. DH0086</strain>
    </source>
</reference>
<sequence length="101" mass="11406">MFSIIMAQADNDRRQARDPRAMLPEVVLSRSVLGWGPHAYFSALADTRSNDESIPTTTNHFTVNSTPMEMDTVSIPSEHQIQYSMRDSSPVLDTMEAGRRY</sequence>
<evidence type="ECO:0000313" key="1">
    <source>
        <dbReference type="EMBL" id="ONK81757.1"/>
    </source>
</evidence>
<organism evidence="1 2">
    <name type="scientific">Asparagus officinalis</name>
    <name type="common">Garden asparagus</name>
    <dbReference type="NCBI Taxonomy" id="4686"/>
    <lineage>
        <taxon>Eukaryota</taxon>
        <taxon>Viridiplantae</taxon>
        <taxon>Streptophyta</taxon>
        <taxon>Embryophyta</taxon>
        <taxon>Tracheophyta</taxon>
        <taxon>Spermatophyta</taxon>
        <taxon>Magnoliopsida</taxon>
        <taxon>Liliopsida</taxon>
        <taxon>Asparagales</taxon>
        <taxon>Asparagaceae</taxon>
        <taxon>Asparagoideae</taxon>
        <taxon>Asparagus</taxon>
    </lineage>
</organism>
<proteinExistence type="predicted"/>
<evidence type="ECO:0000313" key="2">
    <source>
        <dbReference type="Proteomes" id="UP000243459"/>
    </source>
</evidence>
<gene>
    <name evidence="1" type="ORF">A4U43_C01F32570</name>
</gene>
<name>A0A5P1FW23_ASPOF</name>
<dbReference type="Gramene" id="ONK81757">
    <property type="protein sequence ID" value="ONK81757"/>
    <property type="gene ID" value="A4U43_C01F32570"/>
</dbReference>
<dbReference type="EMBL" id="CM007381">
    <property type="protein sequence ID" value="ONK81757.1"/>
    <property type="molecule type" value="Genomic_DNA"/>
</dbReference>